<dbReference type="SUPFAM" id="SSF143113">
    <property type="entry name" value="NAP-like"/>
    <property type="match status" value="1"/>
</dbReference>
<keyword evidence="3" id="KW-0472">Membrane</keyword>
<dbReference type="GO" id="GO:0046856">
    <property type="term" value="P:phosphatidylinositol dephosphorylation"/>
    <property type="evidence" value="ECO:0007669"/>
    <property type="project" value="TreeGrafter"/>
</dbReference>
<dbReference type="GO" id="GO:0005634">
    <property type="term" value="C:nucleus"/>
    <property type="evidence" value="ECO:0007669"/>
    <property type="project" value="InterPro"/>
</dbReference>
<proteinExistence type="inferred from homology"/>
<organism evidence="5 6">
    <name type="scientific">Boletus reticuloceps</name>
    <dbReference type="NCBI Taxonomy" id="495285"/>
    <lineage>
        <taxon>Eukaryota</taxon>
        <taxon>Fungi</taxon>
        <taxon>Dikarya</taxon>
        <taxon>Basidiomycota</taxon>
        <taxon>Agaricomycotina</taxon>
        <taxon>Agaricomycetes</taxon>
        <taxon>Agaricomycetidae</taxon>
        <taxon>Boletales</taxon>
        <taxon>Boletineae</taxon>
        <taxon>Boletaceae</taxon>
        <taxon>Boletoideae</taxon>
        <taxon>Boletus</taxon>
    </lineage>
</organism>
<feature type="domain" description="SAC" evidence="4">
    <location>
        <begin position="1"/>
        <end position="168"/>
    </location>
</feature>
<dbReference type="GO" id="GO:0043812">
    <property type="term" value="F:phosphatidylinositol-4-phosphate phosphatase activity"/>
    <property type="evidence" value="ECO:0007669"/>
    <property type="project" value="TreeGrafter"/>
</dbReference>
<feature type="region of interest" description="Disordered" evidence="2">
    <location>
        <begin position="394"/>
        <end position="429"/>
    </location>
</feature>
<comment type="similarity">
    <text evidence="1">Belongs to the nucleosome assembly protein (NAP) family.</text>
</comment>
<dbReference type="AlphaFoldDB" id="A0A8I2Z285"/>
<feature type="compositionally biased region" description="Polar residues" evidence="2">
    <location>
        <begin position="396"/>
        <end position="405"/>
    </location>
</feature>
<dbReference type="Pfam" id="PF00956">
    <property type="entry name" value="NAP"/>
    <property type="match status" value="1"/>
</dbReference>
<dbReference type="PANTHER" id="PTHR45662:SF2">
    <property type="entry name" value="PHOSPHATIDYLINOSITOL-3-PHOSPHATASE SAC1"/>
    <property type="match status" value="1"/>
</dbReference>
<protein>
    <recommendedName>
        <fullName evidence="4">SAC domain-containing protein</fullName>
    </recommendedName>
</protein>
<dbReference type="Proteomes" id="UP000683000">
    <property type="component" value="Unassembled WGS sequence"/>
</dbReference>
<sequence>MRRHLHEQASIYGEQSLVNLVNQKGYEQPVKDAYERIFNQAEPTDAKYQYFDFTTNARICVGIVSISSLTKCKTTFCDRGMMLYFHLDVFRLDPVKTQRGAVRTNCMDNLDRTNVVQAALAKWTLNLQLKALGVLAEGEDLDDFHALSKDFRDLWADHADLISRAYAGSGALKTDFTRTNKRTSIGALEDGSKSIMRYVRNNYFDGARQDGFDLVTGAWTPRNNPITAISLLADTRPLVVRSVSRLHLGTVCTLIDVKVPYILSFSLFMICAGLTLPRTSGELWTRSGFASINPFGADYSLFYYFMLWLAVAVAATTFMMIYGIEYVSWPRLIPPTDIIYYEGPGYRSGHHGKGLKGSFAQKFGLSGKVFYENAVPTARKRALTVSKMEEIEMGNKQRSTLSSMSGKKRASPGADTEKNPLESVELSDGDAQNLQDVQKQIEHAELLLERRGYETLRPVYEKRRKVAKAIPKFWPIALMNHPLIGFQAQHNIDRIALSYLEDLWVERDPKEPRCFTIEFHFKPNPYFTDSVLKKEYKYVPPSEAADEQPDEDGLTPSMLAFVWARDAKPLATKIKWKDPENALTQLHPRVEEEDTEESDMPAEAGSFFNFFELAPDPFDIGTTIANEVFVEATDYFLGNVPSDEVDSEDEESDDDDDEAEEIDLEKPRPKKQKKD</sequence>
<dbReference type="OrthoDB" id="19419at2759"/>
<name>A0A8I2Z285_9AGAM</name>
<evidence type="ECO:0000313" key="5">
    <source>
        <dbReference type="EMBL" id="KAG6381377.1"/>
    </source>
</evidence>
<keyword evidence="3" id="KW-0812">Transmembrane</keyword>
<feature type="compositionally biased region" description="Acidic residues" evidence="2">
    <location>
        <begin position="643"/>
        <end position="663"/>
    </location>
</feature>
<feature type="transmembrane region" description="Helical" evidence="3">
    <location>
        <begin position="301"/>
        <end position="324"/>
    </location>
</feature>
<reference evidence="5" key="1">
    <citation type="submission" date="2021-03" db="EMBL/GenBank/DDBJ databases">
        <title>Evolutionary innovations through gain and loss of genes in the ectomycorrhizal Boletales.</title>
        <authorList>
            <person name="Wu G."/>
            <person name="Miyauchi S."/>
            <person name="Morin E."/>
            <person name="Yang Z.-L."/>
            <person name="Xu J."/>
            <person name="Martin F.M."/>
        </authorList>
    </citation>
    <scope>NUCLEOTIDE SEQUENCE</scope>
    <source>
        <strain evidence="5">BR01</strain>
    </source>
</reference>
<evidence type="ECO:0000256" key="3">
    <source>
        <dbReference type="SAM" id="Phobius"/>
    </source>
</evidence>
<evidence type="ECO:0000256" key="1">
    <source>
        <dbReference type="ARBA" id="ARBA00009947"/>
    </source>
</evidence>
<comment type="caution">
    <text evidence="5">The sequence shown here is derived from an EMBL/GenBank/DDBJ whole genome shotgun (WGS) entry which is preliminary data.</text>
</comment>
<feature type="region of interest" description="Disordered" evidence="2">
    <location>
        <begin position="639"/>
        <end position="675"/>
    </location>
</feature>
<dbReference type="PANTHER" id="PTHR45662">
    <property type="entry name" value="PHOSPHATIDYLINOSITIDE PHOSPHATASE SAC1"/>
    <property type="match status" value="1"/>
</dbReference>
<evidence type="ECO:0000256" key="2">
    <source>
        <dbReference type="SAM" id="MobiDB-lite"/>
    </source>
</evidence>
<dbReference type="Gene3D" id="3.30.1120.90">
    <property type="entry name" value="Nucleosome assembly protein"/>
    <property type="match status" value="1"/>
</dbReference>
<evidence type="ECO:0000313" key="6">
    <source>
        <dbReference type="Proteomes" id="UP000683000"/>
    </source>
</evidence>
<keyword evidence="6" id="KW-1185">Reference proteome</keyword>
<keyword evidence="3" id="KW-1133">Transmembrane helix</keyword>
<dbReference type="InterPro" id="IPR002013">
    <property type="entry name" value="SAC_dom"/>
</dbReference>
<dbReference type="EMBL" id="JAGFBS010000002">
    <property type="protein sequence ID" value="KAG6381377.1"/>
    <property type="molecule type" value="Genomic_DNA"/>
</dbReference>
<accession>A0A8I2Z285</accession>
<dbReference type="GO" id="GO:0005783">
    <property type="term" value="C:endoplasmic reticulum"/>
    <property type="evidence" value="ECO:0007669"/>
    <property type="project" value="TreeGrafter"/>
</dbReference>
<dbReference type="PROSITE" id="PS50275">
    <property type="entry name" value="SAC"/>
    <property type="match status" value="1"/>
</dbReference>
<dbReference type="Pfam" id="PF02383">
    <property type="entry name" value="Syja_N"/>
    <property type="match status" value="1"/>
</dbReference>
<dbReference type="InterPro" id="IPR037231">
    <property type="entry name" value="NAP-like_sf"/>
</dbReference>
<gene>
    <name evidence="5" type="ORF">JVT61DRAFT_5791</name>
</gene>
<evidence type="ECO:0000259" key="4">
    <source>
        <dbReference type="PROSITE" id="PS50275"/>
    </source>
</evidence>
<dbReference type="GO" id="GO:0006334">
    <property type="term" value="P:nucleosome assembly"/>
    <property type="evidence" value="ECO:0007669"/>
    <property type="project" value="InterPro"/>
</dbReference>
<dbReference type="InterPro" id="IPR002164">
    <property type="entry name" value="NAP_family"/>
</dbReference>